<dbReference type="InterPro" id="IPR036942">
    <property type="entry name" value="Beta-barrel_TonB_sf"/>
</dbReference>
<organism evidence="7 8">
    <name type="scientific">Chryseobacterium endophyticum</name>
    <dbReference type="NCBI Taxonomy" id="1854762"/>
    <lineage>
        <taxon>Bacteria</taxon>
        <taxon>Pseudomonadati</taxon>
        <taxon>Bacteroidota</taxon>
        <taxon>Flavobacteriia</taxon>
        <taxon>Flavobacteriales</taxon>
        <taxon>Weeksellaceae</taxon>
        <taxon>Chryseobacterium group</taxon>
        <taxon>Chryseobacterium</taxon>
    </lineage>
</organism>
<protein>
    <submittedName>
        <fullName evidence="7">Outer membrane beta-barrel family protein</fullName>
    </submittedName>
</protein>
<keyword evidence="5" id="KW-0732">Signal</keyword>
<name>A0AAU6WQF7_9FLAO</name>
<feature type="chain" id="PRO_5043616149" evidence="5">
    <location>
        <begin position="19"/>
        <end position="745"/>
    </location>
</feature>
<evidence type="ECO:0000313" key="7">
    <source>
        <dbReference type="EMBL" id="XAO74695.1"/>
    </source>
</evidence>
<gene>
    <name evidence="7" type="ORF">AAFP95_01065</name>
</gene>
<keyword evidence="2" id="KW-0472">Membrane</keyword>
<feature type="compositionally biased region" description="Basic and acidic residues" evidence="4">
    <location>
        <begin position="724"/>
        <end position="737"/>
    </location>
</feature>
<keyword evidence="8" id="KW-1185">Reference proteome</keyword>
<feature type="region of interest" description="Disordered" evidence="4">
    <location>
        <begin position="724"/>
        <end position="745"/>
    </location>
</feature>
<dbReference type="RefSeq" id="WP_345766715.1">
    <property type="nucleotide sequence ID" value="NZ_CP154834.1"/>
</dbReference>
<dbReference type="PANTHER" id="PTHR40980:SF4">
    <property type="entry name" value="TONB-DEPENDENT RECEPTOR-LIKE BETA-BARREL DOMAIN-CONTAINING PROTEIN"/>
    <property type="match status" value="1"/>
</dbReference>
<evidence type="ECO:0000256" key="5">
    <source>
        <dbReference type="SAM" id="SignalP"/>
    </source>
</evidence>
<feature type="signal peptide" evidence="5">
    <location>
        <begin position="1"/>
        <end position="18"/>
    </location>
</feature>
<reference evidence="7 8" key="1">
    <citation type="submission" date="2024-04" db="EMBL/GenBank/DDBJ databases">
        <title>Genome sequencing and assembly of rice foliar adapted Chryseobacterium endophyticum OsEnb-ALM-A6.</title>
        <authorList>
            <person name="Kumar S."/>
            <person name="Javed M."/>
            <person name="Chouhan V."/>
            <person name="Charishma K."/>
            <person name="Patel A."/>
            <person name="Kumar M."/>
            <person name="Sahu K.P."/>
            <person name="Kumar A."/>
        </authorList>
    </citation>
    <scope>NUCLEOTIDE SEQUENCE [LARGE SCALE GENOMIC DNA]</scope>
    <source>
        <strain evidence="7 8">OsEnb-ALM-A6</strain>
    </source>
</reference>
<evidence type="ECO:0000256" key="3">
    <source>
        <dbReference type="ARBA" id="ARBA00023237"/>
    </source>
</evidence>
<dbReference type="PANTHER" id="PTHR40980">
    <property type="entry name" value="PLUG DOMAIN-CONTAINING PROTEIN"/>
    <property type="match status" value="1"/>
</dbReference>
<keyword evidence="3" id="KW-0998">Cell outer membrane</keyword>
<dbReference type="EMBL" id="CP154834">
    <property type="protein sequence ID" value="XAO74695.1"/>
    <property type="molecule type" value="Genomic_DNA"/>
</dbReference>
<dbReference type="InterPro" id="IPR041700">
    <property type="entry name" value="OMP_b-brl_3"/>
</dbReference>
<dbReference type="Proteomes" id="UP001463665">
    <property type="component" value="Chromosome"/>
</dbReference>
<evidence type="ECO:0000256" key="1">
    <source>
        <dbReference type="ARBA" id="ARBA00004442"/>
    </source>
</evidence>
<sequence length="745" mass="84862">MKKTIITLSFLSMAFISAQEKTGNQTTKEKQIEGVVITKTKKAVEQKADRTIFDFSEQPQLNNGNVLEGIKKLPGLVSTDIAGMMYQGKMLDVYLNGRPLNITSNELNSFLEGMPANSVDRIEVITQPGAEFPATSGGAIMNIITNKNANKYLTATYSGNYSFTNYNKFRSRTSNSLNLNARNKIFGWQLNVGQNYRESMLNTDQDGLLRSNTDRYGRGYFAKSGITFDLGQDRLLLNYDIYHNNNDNYTLSSGEGQEKRQIPTFDPPQYVFRDFSFDASDAAHTLSTRQEAVVTYQKRFSEKTQKLDFQFGYTRSDSKFDQNNIYRDVSFDNTTNPPIRFSLGNLLSNTSDMRVANFKVDYSQPIKLLDGGKVSLGGLYEHQRFDTESKGLTNLEYTRQTTATYLELQAKLKKFDFILGTRAENYDISGITRYYNTGNNVVEANLLPFNKFKLFPNASVQYNLMEQVHVTANYNKKISLPSISALNPNNVTFQGPNTQVTGNPNLQPTIFDNYEIKISAFDYAFIGYSVSSAKNQVAQIIRRDGKNLFNEQINISEMKIHNFNVGLPVPFMIFSKPLSEIMKFNFNPDKINFMYIYAGYQKHDIADLDNKGFWIFNIMTQVILPKDIKLTANYSYLTPRAGYFYFTAEKPFNNSFDLTLTKKFMDNRLTVSVFANDIFNGQIMQVRSNPPQGQSVYMRNKYDTRNFGLSVNYKIPTRNKLAKEDQSILKESKKEDNGGMVPQGQ</sequence>
<evidence type="ECO:0000313" key="8">
    <source>
        <dbReference type="Proteomes" id="UP001463665"/>
    </source>
</evidence>
<accession>A0AAU6WQF7</accession>
<dbReference type="AlphaFoldDB" id="A0AAU6WQF7"/>
<evidence type="ECO:0000259" key="6">
    <source>
        <dbReference type="Pfam" id="PF14905"/>
    </source>
</evidence>
<proteinExistence type="predicted"/>
<evidence type="ECO:0000256" key="2">
    <source>
        <dbReference type="ARBA" id="ARBA00023136"/>
    </source>
</evidence>
<dbReference type="SUPFAM" id="SSF56935">
    <property type="entry name" value="Porins"/>
    <property type="match status" value="1"/>
</dbReference>
<dbReference type="Gene3D" id="2.40.170.20">
    <property type="entry name" value="TonB-dependent receptor, beta-barrel domain"/>
    <property type="match status" value="1"/>
</dbReference>
<comment type="subcellular location">
    <subcellularLocation>
        <location evidence="1">Cell outer membrane</location>
    </subcellularLocation>
</comment>
<dbReference type="GO" id="GO:0009279">
    <property type="term" value="C:cell outer membrane"/>
    <property type="evidence" value="ECO:0007669"/>
    <property type="project" value="UniProtKB-SubCell"/>
</dbReference>
<dbReference type="Pfam" id="PF14905">
    <property type="entry name" value="OMP_b-brl_3"/>
    <property type="match status" value="1"/>
</dbReference>
<feature type="domain" description="Outer membrane protein beta-barrel" evidence="6">
    <location>
        <begin position="298"/>
        <end position="713"/>
    </location>
</feature>
<evidence type="ECO:0000256" key="4">
    <source>
        <dbReference type="SAM" id="MobiDB-lite"/>
    </source>
</evidence>